<reference evidence="2" key="1">
    <citation type="submission" date="2023-06" db="EMBL/GenBank/DDBJ databases">
        <authorList>
            <consortium name="Lawrence Berkeley National Laboratory"/>
            <person name="Ahrendt S."/>
            <person name="Sahu N."/>
            <person name="Indic B."/>
            <person name="Wong-Bajracharya J."/>
            <person name="Merenyi Z."/>
            <person name="Ke H.-M."/>
            <person name="Monk M."/>
            <person name="Kocsube S."/>
            <person name="Drula E."/>
            <person name="Lipzen A."/>
            <person name="Balint B."/>
            <person name="Henrissat B."/>
            <person name="Andreopoulos B."/>
            <person name="Martin F.M."/>
            <person name="Harder C.B."/>
            <person name="Rigling D."/>
            <person name="Ford K.L."/>
            <person name="Foster G.D."/>
            <person name="Pangilinan J."/>
            <person name="Papanicolaou A."/>
            <person name="Barry K."/>
            <person name="LaButti K."/>
            <person name="Viragh M."/>
            <person name="Koriabine M."/>
            <person name="Yan M."/>
            <person name="Riley R."/>
            <person name="Champramary S."/>
            <person name="Plett K.L."/>
            <person name="Tsai I.J."/>
            <person name="Slot J."/>
            <person name="Sipos G."/>
            <person name="Plett J."/>
            <person name="Nagy L.G."/>
            <person name="Grigoriev I.V."/>
        </authorList>
    </citation>
    <scope>NUCLEOTIDE SEQUENCE</scope>
    <source>
        <strain evidence="2">HWK02</strain>
    </source>
</reference>
<feature type="region of interest" description="Disordered" evidence="1">
    <location>
        <begin position="340"/>
        <end position="372"/>
    </location>
</feature>
<evidence type="ECO:0000256" key="1">
    <source>
        <dbReference type="SAM" id="MobiDB-lite"/>
    </source>
</evidence>
<accession>A0AA39UG52</accession>
<feature type="compositionally biased region" description="Low complexity" evidence="1">
    <location>
        <begin position="574"/>
        <end position="588"/>
    </location>
</feature>
<feature type="region of interest" description="Disordered" evidence="1">
    <location>
        <begin position="303"/>
        <end position="327"/>
    </location>
</feature>
<proteinExistence type="predicted"/>
<dbReference type="AlphaFoldDB" id="A0AA39UG52"/>
<dbReference type="Proteomes" id="UP001175228">
    <property type="component" value="Unassembled WGS sequence"/>
</dbReference>
<comment type="caution">
    <text evidence="2">The sequence shown here is derived from an EMBL/GenBank/DDBJ whole genome shotgun (WGS) entry which is preliminary data.</text>
</comment>
<keyword evidence="3" id="KW-1185">Reference proteome</keyword>
<organism evidence="2 3">
    <name type="scientific">Armillaria luteobubalina</name>
    <dbReference type="NCBI Taxonomy" id="153913"/>
    <lineage>
        <taxon>Eukaryota</taxon>
        <taxon>Fungi</taxon>
        <taxon>Dikarya</taxon>
        <taxon>Basidiomycota</taxon>
        <taxon>Agaricomycotina</taxon>
        <taxon>Agaricomycetes</taxon>
        <taxon>Agaricomycetidae</taxon>
        <taxon>Agaricales</taxon>
        <taxon>Marasmiineae</taxon>
        <taxon>Physalacriaceae</taxon>
        <taxon>Armillaria</taxon>
    </lineage>
</organism>
<sequence length="709" mass="78256">MSPPSLLGHLVSRVVRSSAGGLVIRQKAEAMFPPSVGTTVMSPRSLLGHLVGGVVRSSYPLLLSAVWAAPSRLLVLPFCLGEWLSTSGAGISTLSEILRVNSDGTHQCTPVYSTLRHTDGWDPSGVIFGNGRSFKRTDPSRASLHLRMPVLPLGESSTVTARGRVMSITARYQTMDVGSVPSSDPEESEYEYQMSEEPQSDHIEVYDSDSEEELETVREINIMVQDNANHDAFMDIDSTPSTPSRGDADTDDHELQVLAFAQGPLELTVLTVAVVAAFGWRGRDGPEHEPSSNDTIDLQGLFGALQGNRPPRTVQTPPPRLEPVPVVPVDPPVLARLLTDQDTPMGASTDIYEPLPVDPDWSPNPPPDNQEFLHEEEHMDDERLGDHESLPGDGDQTSYIEYNLFVSHQFIDGRVGVHVERNMILPVLDPFNPRISFKSLLRACKDRANPMGRLVDHLLTLDRSYYVAMNTTPMTLTRIQGDLSAQMTHREIGRLDHVLDTAVGEERTGPCLSCEEKDVIDAGASRRLPCFVVYLVPSLWNVSSPSDRGTLPGTSVDVQVEEAMQPNNTKSRRPTTVTRPPTTPVAPTEPAQWVEWDLAYSGMIDLLAELDRRPWNMAFKRFAAVQAAIAISGSVGVLHIGRGFNQSLKPVQEWMLVRLRSKGIVLMAIGIRTFQNWVSSLRTDLEAIFRDLTERKTRGELSSEENRTT</sequence>
<protein>
    <submittedName>
        <fullName evidence="2">Uncharacterized protein</fullName>
    </submittedName>
</protein>
<feature type="compositionally biased region" description="Pro residues" evidence="1">
    <location>
        <begin position="316"/>
        <end position="327"/>
    </location>
</feature>
<feature type="region of interest" description="Disordered" evidence="1">
    <location>
        <begin position="563"/>
        <end position="588"/>
    </location>
</feature>
<evidence type="ECO:0000313" key="2">
    <source>
        <dbReference type="EMBL" id="KAK0477480.1"/>
    </source>
</evidence>
<gene>
    <name evidence="2" type="ORF">EDD18DRAFT_1365462</name>
</gene>
<dbReference type="EMBL" id="JAUEPU010000110">
    <property type="protein sequence ID" value="KAK0477480.1"/>
    <property type="molecule type" value="Genomic_DNA"/>
</dbReference>
<evidence type="ECO:0000313" key="3">
    <source>
        <dbReference type="Proteomes" id="UP001175228"/>
    </source>
</evidence>
<name>A0AA39UG52_9AGAR</name>